<dbReference type="CDD" id="cd21109">
    <property type="entry name" value="SPASM"/>
    <property type="match status" value="1"/>
</dbReference>
<keyword evidence="9" id="KW-1185">Reference proteome</keyword>
<accession>A0A1V4SP46</accession>
<dbReference type="Gene3D" id="3.20.20.70">
    <property type="entry name" value="Aldolase class I"/>
    <property type="match status" value="1"/>
</dbReference>
<dbReference type="PROSITE" id="PS01305">
    <property type="entry name" value="MOAA_NIFB_PQQE"/>
    <property type="match status" value="1"/>
</dbReference>
<reference evidence="8 9" key="1">
    <citation type="submission" date="2017-03" db="EMBL/GenBank/DDBJ databases">
        <title>Genome sequence of Clostridium hungatei DSM 14427.</title>
        <authorList>
            <person name="Poehlein A."/>
            <person name="Daniel R."/>
        </authorList>
    </citation>
    <scope>NUCLEOTIDE SEQUENCE [LARGE SCALE GENOMIC DNA]</scope>
    <source>
        <strain evidence="8 9">DSM 14427</strain>
    </source>
</reference>
<dbReference type="PROSITE" id="PS51918">
    <property type="entry name" value="RADICAL_SAM"/>
    <property type="match status" value="1"/>
</dbReference>
<dbReference type="InterPro" id="IPR050377">
    <property type="entry name" value="Radical_SAM_PqqE_MftC-like"/>
</dbReference>
<proteinExistence type="predicted"/>
<feature type="domain" description="Radical SAM core" evidence="7">
    <location>
        <begin position="41"/>
        <end position="263"/>
    </location>
</feature>
<dbReference type="PANTHER" id="PTHR11228:SF34">
    <property type="entry name" value="TUNGSTEN-CONTAINING ALDEHYDE FERREDOXIN OXIDOREDUCTASE COFACTOR MODIFYING PROTEIN"/>
    <property type="match status" value="1"/>
</dbReference>
<keyword evidence="6" id="KW-0411">Iron-sulfur</keyword>
<evidence type="ECO:0000256" key="1">
    <source>
        <dbReference type="ARBA" id="ARBA00001966"/>
    </source>
</evidence>
<evidence type="ECO:0000256" key="6">
    <source>
        <dbReference type="ARBA" id="ARBA00023014"/>
    </source>
</evidence>
<dbReference type="InterPro" id="IPR007197">
    <property type="entry name" value="rSAM"/>
</dbReference>
<evidence type="ECO:0000256" key="2">
    <source>
        <dbReference type="ARBA" id="ARBA00022485"/>
    </source>
</evidence>
<dbReference type="GO" id="GO:0003824">
    <property type="term" value="F:catalytic activity"/>
    <property type="evidence" value="ECO:0007669"/>
    <property type="project" value="InterPro"/>
</dbReference>
<dbReference type="PANTHER" id="PTHR11228">
    <property type="entry name" value="RADICAL SAM DOMAIN PROTEIN"/>
    <property type="match status" value="1"/>
</dbReference>
<keyword evidence="3" id="KW-0949">S-adenosyl-L-methionine</keyword>
<dbReference type="InterPro" id="IPR000385">
    <property type="entry name" value="MoaA_NifB_PqqE_Fe-S-bd_CS"/>
</dbReference>
<dbReference type="EMBL" id="MZGX01000003">
    <property type="protein sequence ID" value="OPX45659.1"/>
    <property type="molecule type" value="Genomic_DNA"/>
</dbReference>
<dbReference type="InterPro" id="IPR006638">
    <property type="entry name" value="Elp3/MiaA/NifB-like_rSAM"/>
</dbReference>
<keyword evidence="2" id="KW-0004">4Fe-4S</keyword>
<dbReference type="InterPro" id="IPR013785">
    <property type="entry name" value="Aldolase_TIM"/>
</dbReference>
<sequence length="367" mass="42772">MENVIRAKTTNLIATRPLTEKRQENSELNMQEMRNGTILLKSKPRRLVFELTSSCNLNCIMCGRNAAEFKPSFFDIKWFSKFQNIFDEIEEVTLMGWGEPTIHPQFPKMLEFLHSKGVRIYFCTNGMKLDKLTKHIFDCEVDVFAVSLDGANEKTNSEIRSGSDFNRIVSSLKQIVKIRKDTNLRFPYINFVFTAMKRNLHEIPDLVRLASDIGIEEVKVVYLTAFEEEMAKEILIDEMDKVKSVFEEATKIAQERNILIKLPYIKGCDVAGDKAHKDCFTTYRDFFLGSDGYVRACMSNSIKLFHIDKYNDFESAWNGSEIMEWRKRVNTDEMFDPCKACYQSSFANWNKKHAFDQRTEVFSPKWD</sequence>
<evidence type="ECO:0000259" key="7">
    <source>
        <dbReference type="PROSITE" id="PS51918"/>
    </source>
</evidence>
<keyword evidence="4" id="KW-0479">Metal-binding</keyword>
<dbReference type="OrthoDB" id="1740125at2"/>
<dbReference type="GO" id="GO:0032324">
    <property type="term" value="P:molybdopterin cofactor biosynthetic process"/>
    <property type="evidence" value="ECO:0007669"/>
    <property type="project" value="UniProtKB-ARBA"/>
</dbReference>
<dbReference type="InterPro" id="IPR058240">
    <property type="entry name" value="rSAM_sf"/>
</dbReference>
<dbReference type="GO" id="GO:0046872">
    <property type="term" value="F:metal ion binding"/>
    <property type="evidence" value="ECO:0007669"/>
    <property type="project" value="UniProtKB-KW"/>
</dbReference>
<dbReference type="InterPro" id="IPR023885">
    <property type="entry name" value="4Fe4S-binding_SPASM_dom"/>
</dbReference>
<evidence type="ECO:0000313" key="9">
    <source>
        <dbReference type="Proteomes" id="UP000191554"/>
    </source>
</evidence>
<dbReference type="Pfam" id="PF04055">
    <property type="entry name" value="Radical_SAM"/>
    <property type="match status" value="1"/>
</dbReference>
<dbReference type="InterPro" id="IPR034391">
    <property type="entry name" value="AdoMet-like_SPASM_containing"/>
</dbReference>
<dbReference type="SFLD" id="SFLDG01387">
    <property type="entry name" value="BtrN-like_SPASM_domain_contain"/>
    <property type="match status" value="1"/>
</dbReference>
<dbReference type="Proteomes" id="UP000191554">
    <property type="component" value="Unassembled WGS sequence"/>
</dbReference>
<dbReference type="CDD" id="cd01335">
    <property type="entry name" value="Radical_SAM"/>
    <property type="match status" value="1"/>
</dbReference>
<evidence type="ECO:0000256" key="5">
    <source>
        <dbReference type="ARBA" id="ARBA00023004"/>
    </source>
</evidence>
<comment type="caution">
    <text evidence="8">The sequence shown here is derived from an EMBL/GenBank/DDBJ whole genome shotgun (WGS) entry which is preliminary data.</text>
</comment>
<protein>
    <submittedName>
        <fullName evidence="8">Antilisterial bacteriocin subtilosin biosynthesis protein AlbA</fullName>
    </submittedName>
</protein>
<dbReference type="GO" id="GO:0051539">
    <property type="term" value="F:4 iron, 4 sulfur cluster binding"/>
    <property type="evidence" value="ECO:0007669"/>
    <property type="project" value="UniProtKB-KW"/>
</dbReference>
<keyword evidence="5" id="KW-0408">Iron</keyword>
<gene>
    <name evidence="8" type="primary">albA_1</name>
    <name evidence="8" type="ORF">CLHUN_05960</name>
</gene>
<comment type="cofactor">
    <cofactor evidence="1">
        <name>[4Fe-4S] cluster</name>
        <dbReference type="ChEBI" id="CHEBI:49883"/>
    </cofactor>
</comment>
<name>A0A1V4SP46_RUMHU</name>
<dbReference type="Pfam" id="PF13186">
    <property type="entry name" value="SPASM"/>
    <property type="match status" value="1"/>
</dbReference>
<evidence type="ECO:0000256" key="4">
    <source>
        <dbReference type="ARBA" id="ARBA00022723"/>
    </source>
</evidence>
<dbReference type="SFLD" id="SFLDG01067">
    <property type="entry name" value="SPASM/twitch_domain_containing"/>
    <property type="match status" value="1"/>
</dbReference>
<dbReference type="STRING" id="48256.CLHUN_05960"/>
<dbReference type="SMART" id="SM00729">
    <property type="entry name" value="Elp3"/>
    <property type="match status" value="1"/>
</dbReference>
<dbReference type="RefSeq" id="WP_080063064.1">
    <property type="nucleotide sequence ID" value="NZ_MZGX01000003.1"/>
</dbReference>
<dbReference type="AlphaFoldDB" id="A0A1V4SP46"/>
<dbReference type="SFLD" id="SFLDS00029">
    <property type="entry name" value="Radical_SAM"/>
    <property type="match status" value="1"/>
</dbReference>
<evidence type="ECO:0000313" key="8">
    <source>
        <dbReference type="EMBL" id="OPX45659.1"/>
    </source>
</evidence>
<organism evidence="8 9">
    <name type="scientific">Ruminiclostridium hungatei</name>
    <name type="common">Clostridium hungatei</name>
    <dbReference type="NCBI Taxonomy" id="48256"/>
    <lineage>
        <taxon>Bacteria</taxon>
        <taxon>Bacillati</taxon>
        <taxon>Bacillota</taxon>
        <taxon>Clostridia</taxon>
        <taxon>Eubacteriales</taxon>
        <taxon>Oscillospiraceae</taxon>
        <taxon>Ruminiclostridium</taxon>
    </lineage>
</organism>
<dbReference type="SUPFAM" id="SSF102114">
    <property type="entry name" value="Radical SAM enzymes"/>
    <property type="match status" value="1"/>
</dbReference>
<evidence type="ECO:0000256" key="3">
    <source>
        <dbReference type="ARBA" id="ARBA00022691"/>
    </source>
</evidence>